<evidence type="ECO:0000259" key="1">
    <source>
        <dbReference type="Pfam" id="PF13175"/>
    </source>
</evidence>
<accession>A0A5C4WXW9</accession>
<protein>
    <submittedName>
        <fullName evidence="2">AAA family ATPase</fullName>
    </submittedName>
</protein>
<dbReference type="PANTHER" id="PTHR43581">
    <property type="entry name" value="ATP/GTP PHOSPHATASE"/>
    <property type="match status" value="1"/>
</dbReference>
<dbReference type="InterPro" id="IPR027417">
    <property type="entry name" value="P-loop_NTPase"/>
</dbReference>
<dbReference type="Pfam" id="PF13175">
    <property type="entry name" value="AAA_15"/>
    <property type="match status" value="1"/>
</dbReference>
<evidence type="ECO:0000313" key="3">
    <source>
        <dbReference type="Proteomes" id="UP000312512"/>
    </source>
</evidence>
<name>A0A5C4WXW9_9ACTN</name>
<organism evidence="2 3">
    <name type="scientific">Nonomuraea phyllanthi</name>
    <dbReference type="NCBI Taxonomy" id="2219224"/>
    <lineage>
        <taxon>Bacteria</taxon>
        <taxon>Bacillati</taxon>
        <taxon>Actinomycetota</taxon>
        <taxon>Actinomycetes</taxon>
        <taxon>Streptosporangiales</taxon>
        <taxon>Streptosporangiaceae</taxon>
        <taxon>Nonomuraea</taxon>
    </lineage>
</organism>
<dbReference type="PANTHER" id="PTHR43581:SF2">
    <property type="entry name" value="EXCINUCLEASE ATPASE SUBUNIT"/>
    <property type="match status" value="1"/>
</dbReference>
<dbReference type="OrthoDB" id="3237462at2"/>
<proteinExistence type="predicted"/>
<dbReference type="Gene3D" id="3.40.50.300">
    <property type="entry name" value="P-loop containing nucleotide triphosphate hydrolases"/>
    <property type="match status" value="2"/>
</dbReference>
<dbReference type="InterPro" id="IPR051396">
    <property type="entry name" value="Bact_Antivir_Def_Nuclease"/>
</dbReference>
<comment type="caution">
    <text evidence="2">The sequence shown here is derived from an EMBL/GenBank/DDBJ whole genome shotgun (WGS) entry which is preliminary data.</text>
</comment>
<sequence>MFGPRERCTPIRAVRRISPRRARYGDTKPPAGFGYPGTPPMESLMHLSKITSRGFRASAHGELECAIPGRFSVLIGANNVGKSTTCDAMYLAHRMRFPRLPFPSSATLGPGDRSIDVEYSYAEDPADEGPLGQLLQSQAGTTSTGQAAAWTYALSRDLGKVSTQVTVGADLLNSVRLIYLPAWRNPIDELARREARILIELLRAQQQRLTGSRNLQSLRSSAAALLDVLSQHKILESIEQRVSEHLHSLTAGVSQQWPFVRGQAINDEYLARVLELMLAAVADRAQARNLEVSGLGYVNLLHIAVTLAAIPDSAARRAADAIVEAEAEATYAEGDSATVTDSDDENRPVSENTVRAAADRLAQARAERDSEEDSFFPSTPFHATVVIEEPEAHLHPQLQHGLARYLRAVVRQRPEMQVILSSHAPDIITSCLPEELVVLRRISGGRHVSRPVGRLPVPDRDKVLGFARLHMDATRSAALFAERVAFVEGVTEASVLRLFGRAWAGADPNRIAFVNAMTITVMGWKVGEWPVKLLATPGFELATRVAILGDSDKRVAETPTKPVWTNKYHPDTFGYFISHPTLEPSLTPGNESLITAALEATGLDVPHVVDVESITTLFASASQTRGTLEGAGKPHKAQFSLNLAQLLEDRIEADVTSVVVPSHIASLYDFLYDPDVDPAEMAPDAVPFQS</sequence>
<dbReference type="SUPFAM" id="SSF52540">
    <property type="entry name" value="P-loop containing nucleoside triphosphate hydrolases"/>
    <property type="match status" value="1"/>
</dbReference>
<dbReference type="EMBL" id="VDLX02000001">
    <property type="protein sequence ID" value="KAB8197656.1"/>
    <property type="molecule type" value="Genomic_DNA"/>
</dbReference>
<gene>
    <name evidence="2" type="ORF">FH608_003745</name>
</gene>
<feature type="domain" description="Endonuclease GajA/Old nuclease/RecF-like AAA" evidence="1">
    <location>
        <begin position="382"/>
        <end position="428"/>
    </location>
</feature>
<reference evidence="2 3" key="1">
    <citation type="submission" date="2019-10" db="EMBL/GenBank/DDBJ databases">
        <title>Nonomuraea sp. nov., isolated from Phyllanthus amarus.</title>
        <authorList>
            <person name="Klykleung N."/>
            <person name="Tanasupawat S."/>
        </authorList>
    </citation>
    <scope>NUCLEOTIDE SEQUENCE [LARGE SCALE GENOMIC DNA]</scope>
    <source>
        <strain evidence="2 3">PA1-10</strain>
    </source>
</reference>
<evidence type="ECO:0000313" key="2">
    <source>
        <dbReference type="EMBL" id="KAB8197656.1"/>
    </source>
</evidence>
<keyword evidence="3" id="KW-1185">Reference proteome</keyword>
<dbReference type="Proteomes" id="UP000312512">
    <property type="component" value="Unassembled WGS sequence"/>
</dbReference>
<dbReference type="InterPro" id="IPR041685">
    <property type="entry name" value="AAA_GajA/Old/RecF-like"/>
</dbReference>
<dbReference type="AlphaFoldDB" id="A0A5C4WXW9"/>